<gene>
    <name evidence="2" type="ORF">SAMN06296427_11251</name>
</gene>
<dbReference type="AlphaFoldDB" id="A0A1W2CWY0"/>
<reference evidence="2 3" key="1">
    <citation type="submission" date="2017-04" db="EMBL/GenBank/DDBJ databases">
        <authorList>
            <person name="Afonso C.L."/>
            <person name="Miller P.J."/>
            <person name="Scott M.A."/>
            <person name="Spackman E."/>
            <person name="Goraichik I."/>
            <person name="Dimitrov K.M."/>
            <person name="Suarez D.L."/>
            <person name="Swayne D.E."/>
        </authorList>
    </citation>
    <scope>NUCLEOTIDE SEQUENCE [LARGE SCALE GENOMIC DNA]</scope>
    <source>
        <strain evidence="2 3">CGMCC 1.12708</strain>
    </source>
</reference>
<evidence type="ECO:0000256" key="1">
    <source>
        <dbReference type="SAM" id="MobiDB-lite"/>
    </source>
</evidence>
<proteinExistence type="predicted"/>
<evidence type="ECO:0000313" key="2">
    <source>
        <dbReference type="EMBL" id="SMC89753.1"/>
    </source>
</evidence>
<feature type="region of interest" description="Disordered" evidence="1">
    <location>
        <begin position="141"/>
        <end position="173"/>
    </location>
</feature>
<sequence>MSKDFCINPLIKITIQSKALFTIALHCDTVPNAASERQTLPPLYNRLNLMSSLPLNVDRQAGRQPVLQDEQTAYIQDGRLSCLQDCRNARNQERRNDGKRDSLLSDNQACVMDRMTDGTNARTQSRLIGCLNESIAAVQQESRQSAIPAGKPDSYPARKTARNQDCTAESLQD</sequence>
<accession>A0A1W2CWY0</accession>
<feature type="compositionally biased region" description="Polar residues" evidence="1">
    <location>
        <begin position="163"/>
        <end position="173"/>
    </location>
</feature>
<dbReference type="STRING" id="1434700.SAMN06296427_11251"/>
<protein>
    <submittedName>
        <fullName evidence="2">Uncharacterized protein</fullName>
    </submittedName>
</protein>
<keyword evidence="3" id="KW-1185">Reference proteome</keyword>
<organism evidence="2 3">
    <name type="scientific">Moheibacter sediminis</name>
    <dbReference type="NCBI Taxonomy" id="1434700"/>
    <lineage>
        <taxon>Bacteria</taxon>
        <taxon>Pseudomonadati</taxon>
        <taxon>Bacteroidota</taxon>
        <taxon>Flavobacteriia</taxon>
        <taxon>Flavobacteriales</taxon>
        <taxon>Weeksellaceae</taxon>
        <taxon>Moheibacter</taxon>
    </lineage>
</organism>
<dbReference type="Proteomes" id="UP000192393">
    <property type="component" value="Unassembled WGS sequence"/>
</dbReference>
<evidence type="ECO:0000313" key="3">
    <source>
        <dbReference type="Proteomes" id="UP000192393"/>
    </source>
</evidence>
<name>A0A1W2CWY0_9FLAO</name>
<dbReference type="EMBL" id="FWXS01000012">
    <property type="protein sequence ID" value="SMC89753.1"/>
    <property type="molecule type" value="Genomic_DNA"/>
</dbReference>